<dbReference type="InterPro" id="IPR032675">
    <property type="entry name" value="LRR_dom_sf"/>
</dbReference>
<keyword evidence="3" id="KW-1003">Cell membrane</keyword>
<evidence type="ECO:0000256" key="8">
    <source>
        <dbReference type="ARBA" id="ARBA00022989"/>
    </source>
</evidence>
<dbReference type="PANTHER" id="PTHR48063:SF98">
    <property type="entry name" value="LRR RECEPTOR-LIKE SERINE_THREONINE-PROTEIN KINASE FLS2"/>
    <property type="match status" value="1"/>
</dbReference>
<keyword evidence="8 12" id="KW-1133">Transmembrane helix</keyword>
<gene>
    <name evidence="13" type="ORF">RJT34_19547</name>
</gene>
<organism evidence="13 14">
    <name type="scientific">Clitoria ternatea</name>
    <name type="common">Butterfly pea</name>
    <dbReference type="NCBI Taxonomy" id="43366"/>
    <lineage>
        <taxon>Eukaryota</taxon>
        <taxon>Viridiplantae</taxon>
        <taxon>Streptophyta</taxon>
        <taxon>Embryophyta</taxon>
        <taxon>Tracheophyta</taxon>
        <taxon>Spermatophyta</taxon>
        <taxon>Magnoliopsida</taxon>
        <taxon>eudicotyledons</taxon>
        <taxon>Gunneridae</taxon>
        <taxon>Pentapetalae</taxon>
        <taxon>rosids</taxon>
        <taxon>fabids</taxon>
        <taxon>Fabales</taxon>
        <taxon>Fabaceae</taxon>
        <taxon>Papilionoideae</taxon>
        <taxon>50 kb inversion clade</taxon>
        <taxon>NPAAA clade</taxon>
        <taxon>indigoferoid/millettioid clade</taxon>
        <taxon>Phaseoleae</taxon>
        <taxon>Clitoria</taxon>
    </lineage>
</organism>
<evidence type="ECO:0000256" key="5">
    <source>
        <dbReference type="ARBA" id="ARBA00022692"/>
    </source>
</evidence>
<keyword evidence="5 12" id="KW-0812">Transmembrane</keyword>
<evidence type="ECO:0000256" key="12">
    <source>
        <dbReference type="SAM" id="Phobius"/>
    </source>
</evidence>
<dbReference type="SUPFAM" id="SSF52047">
    <property type="entry name" value="RNI-like"/>
    <property type="match status" value="1"/>
</dbReference>
<accession>A0AAN9P4S9</accession>
<evidence type="ECO:0000256" key="7">
    <source>
        <dbReference type="ARBA" id="ARBA00022737"/>
    </source>
</evidence>
<evidence type="ECO:0000313" key="14">
    <source>
        <dbReference type="Proteomes" id="UP001359559"/>
    </source>
</evidence>
<dbReference type="GO" id="GO:0005886">
    <property type="term" value="C:plasma membrane"/>
    <property type="evidence" value="ECO:0007669"/>
    <property type="project" value="UniProtKB-SubCell"/>
</dbReference>
<evidence type="ECO:0000256" key="1">
    <source>
        <dbReference type="ARBA" id="ARBA00004251"/>
    </source>
</evidence>
<keyword evidence="11" id="KW-0325">Glycoprotein</keyword>
<dbReference type="FunFam" id="3.80.10.10:FF:000213">
    <property type="entry name" value="Tyrosine-sulfated glycopeptide receptor 1"/>
    <property type="match status" value="2"/>
</dbReference>
<protein>
    <recommendedName>
        <fullName evidence="15">Non-specific serine/threonine protein kinase</fullName>
    </recommendedName>
</protein>
<dbReference type="SUPFAM" id="SSF52058">
    <property type="entry name" value="L domain-like"/>
    <property type="match status" value="1"/>
</dbReference>
<evidence type="ECO:0000256" key="4">
    <source>
        <dbReference type="ARBA" id="ARBA00022614"/>
    </source>
</evidence>
<dbReference type="EMBL" id="JAYKXN010000005">
    <property type="protein sequence ID" value="KAK7284794.1"/>
    <property type="molecule type" value="Genomic_DNA"/>
</dbReference>
<dbReference type="InterPro" id="IPR046956">
    <property type="entry name" value="RLP23-like"/>
</dbReference>
<evidence type="ECO:0000256" key="3">
    <source>
        <dbReference type="ARBA" id="ARBA00022475"/>
    </source>
</evidence>
<keyword evidence="4" id="KW-0433">Leucine-rich repeat</keyword>
<comment type="subcellular location">
    <subcellularLocation>
        <location evidence="1">Cell membrane</location>
        <topology evidence="1">Single-pass type I membrane protein</topology>
    </subcellularLocation>
</comment>
<evidence type="ECO:0000313" key="13">
    <source>
        <dbReference type="EMBL" id="KAK7284794.1"/>
    </source>
</evidence>
<evidence type="ECO:0000256" key="10">
    <source>
        <dbReference type="ARBA" id="ARBA00023170"/>
    </source>
</evidence>
<dbReference type="PRINTS" id="PR00019">
    <property type="entry name" value="LEURICHRPT"/>
</dbReference>
<dbReference type="Pfam" id="PF13855">
    <property type="entry name" value="LRR_8"/>
    <property type="match status" value="2"/>
</dbReference>
<dbReference type="InterPro" id="IPR003591">
    <property type="entry name" value="Leu-rich_rpt_typical-subtyp"/>
</dbReference>
<name>A0AAN9P4S9_CLITE</name>
<keyword evidence="14" id="KW-1185">Reference proteome</keyword>
<comment type="similarity">
    <text evidence="2">Belongs to the RLP family.</text>
</comment>
<dbReference type="AlphaFoldDB" id="A0AAN9P4S9"/>
<keyword evidence="6" id="KW-0732">Signal</keyword>
<keyword evidence="7" id="KW-0677">Repeat</keyword>
<reference evidence="13 14" key="1">
    <citation type="submission" date="2024-01" db="EMBL/GenBank/DDBJ databases">
        <title>The genomes of 5 underutilized Papilionoideae crops provide insights into root nodulation and disease resistance.</title>
        <authorList>
            <person name="Yuan L."/>
        </authorList>
    </citation>
    <scope>NUCLEOTIDE SEQUENCE [LARGE SCALE GENOMIC DNA]</scope>
    <source>
        <strain evidence="13">LY-2023</strain>
        <tissue evidence="13">Leaf</tissue>
    </source>
</reference>
<dbReference type="PANTHER" id="PTHR48063">
    <property type="entry name" value="LRR RECEPTOR-LIKE KINASE"/>
    <property type="match status" value="1"/>
</dbReference>
<dbReference type="SMART" id="SM00369">
    <property type="entry name" value="LRR_TYP"/>
    <property type="match status" value="7"/>
</dbReference>
<feature type="transmembrane region" description="Helical" evidence="12">
    <location>
        <begin position="745"/>
        <end position="766"/>
    </location>
</feature>
<evidence type="ECO:0000256" key="9">
    <source>
        <dbReference type="ARBA" id="ARBA00023136"/>
    </source>
</evidence>
<dbReference type="PROSITE" id="PS51450">
    <property type="entry name" value="LRR"/>
    <property type="match status" value="3"/>
</dbReference>
<evidence type="ECO:0008006" key="15">
    <source>
        <dbReference type="Google" id="ProtNLM"/>
    </source>
</evidence>
<evidence type="ECO:0000256" key="6">
    <source>
        <dbReference type="ARBA" id="ARBA00022729"/>
    </source>
</evidence>
<dbReference type="Gene3D" id="3.80.10.10">
    <property type="entry name" value="Ribonuclease Inhibitor"/>
    <property type="match status" value="3"/>
</dbReference>
<comment type="caution">
    <text evidence="13">The sequence shown here is derived from an EMBL/GenBank/DDBJ whole genome shotgun (WGS) entry which is preliminary data.</text>
</comment>
<dbReference type="InterPro" id="IPR001611">
    <property type="entry name" value="Leu-rich_rpt"/>
</dbReference>
<dbReference type="Proteomes" id="UP001359559">
    <property type="component" value="Unassembled WGS sequence"/>
</dbReference>
<proteinExistence type="inferred from homology"/>
<sequence length="799" mass="89728">MIVFNWVSNISSNLVELDLSSNYLEGPIPDHFGIMMNLLERIELSYNRFNGAILKSFSNICTLHSLNLLENDLSEDLASIFHDLSSGCVRFSIQDLDLRHNQITGSLPDLSKFSLLKTLHLSRNYLSGKIPESTRLPSQLEYLSLRSNSLEGRIPKSFGDACTLRSLDLSNNSLSEELPVIIHDLSGCARYSLQQLDLSRNRIKSTLPNLSVFLSLKSLYLHENCLNGNISEDVRFPSQLEVLYIKSNSLKGVIIDSQFANMSKLKSLDLSENSLTLAFANKWVPSFSLHSLGLRSCKLGAAFPRWLQKQNNLQIVDISDCGISDIVPKWFWAKLGILRTGRLNMSYNNLHGLIPNLPLKNAYRRLSLASNLFEGRVPLFLRGSTNLDLSRNKFSDFRSFLCANGMAKTLAKLDLSNNHLLGQIPNCWTHFKSLVYLDLSHNNFSGKIPASIGSLFQLQALLLRNNNLTGEMPFSLSNCRQLVMLDVRENRLSGPIPSWIGSQLQGLQFLSLHGNDFSGSLPLPMCYLHNIQLLDLSANNLSGKIPKCFKNFTLMARKTSLTENPRHKYNFTTGPTIYSGAYDLNSILMWKGVQQVFINSEVMLLKSIDLSSNHLSGGIPQEIESLIELISLNLSRNNLTGNIPSGIGRLGSLEFLDLSRNQISGSIPYSLAKIDRLTMLDLSHNNLSGEIPTSTQLQSFDATSYEDNLDLCGKPLDKLCIEEKPHQNPADKCLSGEDSFFSRGFYISMTFGFVMGFWGSFGSILIKRSWRHAYFKFVDNLTNKISTMVAMKFTNRDYR</sequence>
<evidence type="ECO:0000256" key="11">
    <source>
        <dbReference type="ARBA" id="ARBA00023180"/>
    </source>
</evidence>
<keyword evidence="10" id="KW-0675">Receptor</keyword>
<keyword evidence="9 12" id="KW-0472">Membrane</keyword>
<dbReference type="Pfam" id="PF00560">
    <property type="entry name" value="LRR_1"/>
    <property type="match status" value="13"/>
</dbReference>
<dbReference type="FunFam" id="3.80.10.10:FF:000041">
    <property type="entry name" value="LRR receptor-like serine/threonine-protein kinase ERECTA"/>
    <property type="match status" value="1"/>
</dbReference>
<evidence type="ECO:0000256" key="2">
    <source>
        <dbReference type="ARBA" id="ARBA00009592"/>
    </source>
</evidence>